<feature type="chain" id="PRO_5014906091" description="Disease resistance RPP13-like protein 1" evidence="6">
    <location>
        <begin position="26"/>
        <end position="1244"/>
    </location>
</feature>
<dbReference type="EMBL" id="OIVN01006307">
    <property type="protein sequence ID" value="SPD30240.1"/>
    <property type="molecule type" value="Genomic_DNA"/>
</dbReference>
<keyword evidence="5" id="KW-0067">ATP-binding</keyword>
<evidence type="ECO:0000256" key="5">
    <source>
        <dbReference type="ARBA" id="ARBA00022840"/>
    </source>
</evidence>
<dbReference type="Gene3D" id="1.10.10.10">
    <property type="entry name" value="Winged helix-like DNA-binding domain superfamily/Winged helix DNA-binding domain"/>
    <property type="match status" value="1"/>
</dbReference>
<dbReference type="FunFam" id="1.10.10.10:FF:000322">
    <property type="entry name" value="Probable disease resistance protein At1g63360"/>
    <property type="match status" value="1"/>
</dbReference>
<dbReference type="InterPro" id="IPR056789">
    <property type="entry name" value="LRR_R13L1-DRL21"/>
</dbReference>
<dbReference type="Gene3D" id="1.10.8.430">
    <property type="entry name" value="Helical domain of apoptotic protease-activating factors"/>
    <property type="match status" value="1"/>
</dbReference>
<feature type="signal peptide" evidence="6">
    <location>
        <begin position="1"/>
        <end position="25"/>
    </location>
</feature>
<dbReference type="PRINTS" id="PR00364">
    <property type="entry name" value="DISEASERSIST"/>
</dbReference>
<dbReference type="Pfam" id="PF25019">
    <property type="entry name" value="LRR_R13L1-DRL21"/>
    <property type="match status" value="1"/>
</dbReference>
<dbReference type="Pfam" id="PF00931">
    <property type="entry name" value="NB-ARC"/>
    <property type="match status" value="1"/>
</dbReference>
<evidence type="ECO:0000256" key="6">
    <source>
        <dbReference type="SAM" id="SignalP"/>
    </source>
</evidence>
<keyword evidence="6" id="KW-0732">Signal</keyword>
<dbReference type="InterPro" id="IPR032675">
    <property type="entry name" value="LRR_dom_sf"/>
</dbReference>
<dbReference type="AlphaFoldDB" id="A0A2N9J163"/>
<keyword evidence="2" id="KW-0677">Repeat</keyword>
<dbReference type="PANTHER" id="PTHR36766:SF51">
    <property type="entry name" value="DISEASE RESISTANCE RPP13-LIKE PROTEIN 1"/>
    <property type="match status" value="1"/>
</dbReference>
<keyword evidence="1" id="KW-0433">Leucine-rich repeat</keyword>
<evidence type="ECO:0000259" key="10">
    <source>
        <dbReference type="Pfam" id="PF25019"/>
    </source>
</evidence>
<feature type="domain" description="R13L1/DRL21-like LRR repeat region" evidence="10">
    <location>
        <begin position="694"/>
        <end position="819"/>
    </location>
</feature>
<feature type="domain" description="NB-ARC" evidence="7">
    <location>
        <begin position="169"/>
        <end position="339"/>
    </location>
</feature>
<dbReference type="InterPro" id="IPR036388">
    <property type="entry name" value="WH-like_DNA-bd_sf"/>
</dbReference>
<evidence type="ECO:0000256" key="4">
    <source>
        <dbReference type="ARBA" id="ARBA00022821"/>
    </source>
</evidence>
<dbReference type="GO" id="GO:0043531">
    <property type="term" value="F:ADP binding"/>
    <property type="evidence" value="ECO:0007669"/>
    <property type="project" value="InterPro"/>
</dbReference>
<name>A0A2N9J163_FAGSY</name>
<accession>A0A2N9J163</accession>
<dbReference type="Gene3D" id="3.40.50.300">
    <property type="entry name" value="P-loop containing nucleotide triphosphate hydrolases"/>
    <property type="match status" value="1"/>
</dbReference>
<dbReference type="Pfam" id="PF23559">
    <property type="entry name" value="WHD_DRP"/>
    <property type="match status" value="1"/>
</dbReference>
<organism evidence="11">
    <name type="scientific">Fagus sylvatica</name>
    <name type="common">Beechnut</name>
    <dbReference type="NCBI Taxonomy" id="28930"/>
    <lineage>
        <taxon>Eukaryota</taxon>
        <taxon>Viridiplantae</taxon>
        <taxon>Streptophyta</taxon>
        <taxon>Embryophyta</taxon>
        <taxon>Tracheophyta</taxon>
        <taxon>Spermatophyta</taxon>
        <taxon>Magnoliopsida</taxon>
        <taxon>eudicotyledons</taxon>
        <taxon>Gunneridae</taxon>
        <taxon>Pentapetalae</taxon>
        <taxon>rosids</taxon>
        <taxon>fabids</taxon>
        <taxon>Fagales</taxon>
        <taxon>Fagaceae</taxon>
        <taxon>Fagus</taxon>
    </lineage>
</organism>
<proteinExistence type="predicted"/>
<dbReference type="Gene3D" id="1.20.5.4130">
    <property type="match status" value="1"/>
</dbReference>
<dbReference type="InterPro" id="IPR002182">
    <property type="entry name" value="NB-ARC"/>
</dbReference>
<protein>
    <recommendedName>
        <fullName evidence="12">Disease resistance RPP13-like protein 1</fullName>
    </recommendedName>
</protein>
<dbReference type="InterPro" id="IPR027417">
    <property type="entry name" value="P-loop_NTPase"/>
</dbReference>
<dbReference type="PANTHER" id="PTHR36766">
    <property type="entry name" value="PLANT BROAD-SPECTRUM MILDEW RESISTANCE PROTEIN RPW8"/>
    <property type="match status" value="1"/>
</dbReference>
<dbReference type="Gene3D" id="3.80.10.10">
    <property type="entry name" value="Ribonuclease Inhibitor"/>
    <property type="match status" value="3"/>
</dbReference>
<evidence type="ECO:0000256" key="2">
    <source>
        <dbReference type="ARBA" id="ARBA00022737"/>
    </source>
</evidence>
<dbReference type="SUPFAM" id="SSF52058">
    <property type="entry name" value="L domain-like"/>
    <property type="match status" value="1"/>
</dbReference>
<evidence type="ECO:0000259" key="7">
    <source>
        <dbReference type="Pfam" id="PF00931"/>
    </source>
</evidence>
<evidence type="ECO:0000256" key="3">
    <source>
        <dbReference type="ARBA" id="ARBA00022741"/>
    </source>
</evidence>
<dbReference type="FunFam" id="3.40.50.300:FF:001091">
    <property type="entry name" value="Probable disease resistance protein At1g61300"/>
    <property type="match status" value="1"/>
</dbReference>
<evidence type="ECO:0000313" key="11">
    <source>
        <dbReference type="EMBL" id="SPD30240.1"/>
    </source>
</evidence>
<evidence type="ECO:0008006" key="12">
    <source>
        <dbReference type="Google" id="ProtNLM"/>
    </source>
</evidence>
<dbReference type="SUPFAM" id="SSF52047">
    <property type="entry name" value="RNI-like"/>
    <property type="match status" value="1"/>
</dbReference>
<feature type="domain" description="Disease resistance protein winged helix" evidence="9">
    <location>
        <begin position="424"/>
        <end position="494"/>
    </location>
</feature>
<dbReference type="InterPro" id="IPR042197">
    <property type="entry name" value="Apaf_helical"/>
</dbReference>
<dbReference type="SUPFAM" id="SSF52540">
    <property type="entry name" value="P-loop containing nucleoside triphosphate hydrolases"/>
    <property type="match status" value="1"/>
</dbReference>
<feature type="domain" description="Disease resistance N-terminal" evidence="8">
    <location>
        <begin position="11"/>
        <end position="103"/>
    </location>
</feature>
<dbReference type="GO" id="GO:0005524">
    <property type="term" value="F:ATP binding"/>
    <property type="evidence" value="ECO:0007669"/>
    <property type="project" value="UniProtKB-KW"/>
</dbReference>
<evidence type="ECO:0000259" key="9">
    <source>
        <dbReference type="Pfam" id="PF23559"/>
    </source>
</evidence>
<dbReference type="InterPro" id="IPR058922">
    <property type="entry name" value="WHD_DRP"/>
</dbReference>
<reference evidence="11" key="1">
    <citation type="submission" date="2018-02" db="EMBL/GenBank/DDBJ databases">
        <authorList>
            <person name="Cohen D.B."/>
            <person name="Kent A.D."/>
        </authorList>
    </citation>
    <scope>NUCLEOTIDE SEQUENCE</scope>
</reference>
<evidence type="ECO:0000256" key="1">
    <source>
        <dbReference type="ARBA" id="ARBA00022614"/>
    </source>
</evidence>
<sequence length="1244" mass="141718">MAGALVAGACLSAFLQVAFDRLASPEVVDYLKGNKPVDGLLRKLRMELFSAHAVLNDAGEKQYTYPVVKEWLDELKHAAYDADDILDRIAYEALRCKLEAESQTSTSKVRPFSTSELEEMLERLKEIKENMNVLGLKVVASGGGGVALPSPRLTTSCPEKRVYGRDEDREAIFKMLQSNDAGGDEICVVPIVGMGGIGKTTLARLLYNDNQVKETFDLKAWVCVSDNFDSIKIFKTILEEITLSPPKTQNLNSMQTEIREALTGKKFFLVLDDVWNENYNDWAELVKVFECGAQLVNIIVTTRSERVASNVRTVPTHYCLTELSNEDCWDLFTQHAFVNRNPNEFPELEEIGKKIVEKCKGLPLAVKTVGGSLRSNLSLPHWNKILKNHIWDLPVTKSDILPAFKLSYHYLPSHLKPCFAYCSIFSNDCEFEKNTLILLWMAEGLLQKPKGNGSMEFEEIGEEYFNDLVSTSFFQQSNKSKSRFLMHDLISELAKSISGEFCFRPENDKSNEITIKTRHFSYYEAELEAYMKFEIPYKAKGLRTFLGGDCLFLGKMIDEIMQAFKYLRVLSLSDICELPDSVGDLKHLRYLDIGNTKIKHLPDSLCSLYNLQVLILPRCITKLPTHMCKLINLRHLSNTSPILPGYMCKLINLRHLDNEGEEIELEEMPPQMGKLKNLRKLSFFVVNKNGGSNIGELGELQQLSGKLSISNLENVHCIKDATEVILKDKQDLSELELKWKDDHDTDDSEKERNVLEQLCPPKNLKSLTIVNYVGTKFPNWLGDPSFQYMVSIVLKGCKNCFIYPPLGQLPYLKKLKIEGFKGEKVGPEFYKNDSSTIEPRFRSLEYLSFAYMSEWQEWVIFEGEVFPCLQELHINNCPKLSGGLPNELPSLTKLEIYYCEQLVASLPKAPALQEFHVKAKIQLTSGHYYPSLASIFISGDGHHSLWSFPLELFPKLKSIEIYDSENLNSFSASGCHPNLTSLTIHNCPNFVSFPSEVTYAPNLTKISFSNCEKLKSLPEGMQALLPLVNLRLEECPELESFPKEGLPSNLEKLKIINCDKLFSRCREWRWHSLRKLREFKVGSDCEEAGNFPEEAWLPSTLTHFKIKSFRMLKSLNGKGFQHLTSLKSLWLEHCDELQCLPEEGLPTSLSELRISGCPLLEKRCEEEKGEDWDKIAAIPFIRINNREIRNPSRVTPLPQDWLKNVQWCHNQFMPSAQVHTGQKNRLLTAVSLLSIDEYYPLLKE</sequence>
<dbReference type="GO" id="GO:0051707">
    <property type="term" value="P:response to other organism"/>
    <property type="evidence" value="ECO:0007669"/>
    <property type="project" value="UniProtKB-ARBA"/>
</dbReference>
<dbReference type="GO" id="GO:0006952">
    <property type="term" value="P:defense response"/>
    <property type="evidence" value="ECO:0007669"/>
    <property type="project" value="UniProtKB-KW"/>
</dbReference>
<dbReference type="InterPro" id="IPR041118">
    <property type="entry name" value="Rx_N"/>
</dbReference>
<dbReference type="Pfam" id="PF18052">
    <property type="entry name" value="Rx_N"/>
    <property type="match status" value="1"/>
</dbReference>
<gene>
    <name evidence="11" type="ORF">FSB_LOCUS58122</name>
</gene>
<keyword evidence="3" id="KW-0547">Nucleotide-binding</keyword>
<evidence type="ECO:0000259" key="8">
    <source>
        <dbReference type="Pfam" id="PF18052"/>
    </source>
</evidence>
<keyword evidence="4" id="KW-0611">Plant defense</keyword>